<feature type="region of interest" description="Disordered" evidence="2">
    <location>
        <begin position="260"/>
        <end position="284"/>
    </location>
</feature>
<dbReference type="InterPro" id="IPR011055">
    <property type="entry name" value="Dup_hybrid_motif"/>
</dbReference>
<dbReference type="Pfam" id="PF01551">
    <property type="entry name" value="Peptidase_M23"/>
    <property type="match status" value="1"/>
</dbReference>
<comment type="caution">
    <text evidence="4">The sequence shown here is derived from an EMBL/GenBank/DDBJ whole genome shotgun (WGS) entry which is preliminary data.</text>
</comment>
<protein>
    <submittedName>
        <fullName evidence="4">Peptidase, M23 family</fullName>
    </submittedName>
</protein>
<evidence type="ECO:0000313" key="5">
    <source>
        <dbReference type="Proteomes" id="UP000004088"/>
    </source>
</evidence>
<dbReference type="InterPro" id="IPR050570">
    <property type="entry name" value="Cell_wall_metabolism_enzyme"/>
</dbReference>
<keyword evidence="1" id="KW-0175">Coiled coil</keyword>
<dbReference type="HOGENOM" id="CLU_029425_4_0_4"/>
<evidence type="ECO:0000256" key="1">
    <source>
        <dbReference type="SAM" id="Coils"/>
    </source>
</evidence>
<dbReference type="PANTHER" id="PTHR21666">
    <property type="entry name" value="PEPTIDASE-RELATED"/>
    <property type="match status" value="1"/>
</dbReference>
<dbReference type="SUPFAM" id="SSF51261">
    <property type="entry name" value="Duplicated hybrid motif"/>
    <property type="match status" value="1"/>
</dbReference>
<dbReference type="Gene3D" id="2.70.70.10">
    <property type="entry name" value="Glucose Permease (Domain IIA)"/>
    <property type="match status" value="1"/>
</dbReference>
<evidence type="ECO:0000259" key="3">
    <source>
        <dbReference type="Pfam" id="PF01551"/>
    </source>
</evidence>
<feature type="coiled-coil region" evidence="1">
    <location>
        <begin position="57"/>
        <end position="133"/>
    </location>
</feature>
<accession>F0EY09</accession>
<name>F0EY09_9NEIS</name>
<dbReference type="PANTHER" id="PTHR21666:SF291">
    <property type="entry name" value="STAGE II SPORULATION PROTEIN Q"/>
    <property type="match status" value="1"/>
</dbReference>
<dbReference type="AlphaFoldDB" id="F0EY09"/>
<proteinExistence type="predicted"/>
<gene>
    <name evidence="4" type="ORF">HMPREF9098_0719</name>
</gene>
<dbReference type="GO" id="GO:0004222">
    <property type="term" value="F:metalloendopeptidase activity"/>
    <property type="evidence" value="ECO:0007669"/>
    <property type="project" value="TreeGrafter"/>
</dbReference>
<feature type="compositionally biased region" description="Polar residues" evidence="2">
    <location>
        <begin position="265"/>
        <end position="276"/>
    </location>
</feature>
<dbReference type="STRING" id="888741.HMPREF9098_0719"/>
<feature type="domain" description="M23ase beta-sheet core" evidence="3">
    <location>
        <begin position="326"/>
        <end position="417"/>
    </location>
</feature>
<dbReference type="CDD" id="cd12797">
    <property type="entry name" value="M23_peptidase"/>
    <property type="match status" value="1"/>
</dbReference>
<dbReference type="Gene3D" id="6.10.250.3150">
    <property type="match status" value="1"/>
</dbReference>
<dbReference type="EMBL" id="AEWV01000013">
    <property type="protein sequence ID" value="EGC17908.1"/>
    <property type="molecule type" value="Genomic_DNA"/>
</dbReference>
<keyword evidence="5" id="KW-1185">Reference proteome</keyword>
<sequence length="422" mass="46894">MQSAGCFVAHQIEFGIQTGMKNKVYFACIAALLAIAPARAEPEPQPQAQSQSDNTQLDNIRRAISETEKRLADRQAAHRRAQQALARAKAELEAARRELARLTRRQEATWQKLKNLQAELTRLQADITSTKAQIARLLSGNYRNRQPSAVILFLKNADANQKSRFLTYTRHINRANEQVIRRLAEQQAQLAQQQAAVNEELAKLQRLTEEQEQKMQRLGQSNSRALEGSRELNQEIAEHRERLARLRREEQGLNNVIAGIRNRQNRQPSDTAQGNLTREDKQLRPNESLAAETHANVGGQQGRLPMPVSGRVAGSYGGQRETGGTWRGLFIATQPAPVHSIAAGRVSYAASLPGYGNTVIIDHGDGYMSVYTGLSQVAVGNGSRVSARQSIGTSGTLPAGEQGLYFELRYHNQTINPRSWVR</sequence>
<reference evidence="4 5" key="1">
    <citation type="submission" date="2011-01" db="EMBL/GenBank/DDBJ databases">
        <authorList>
            <person name="Muzny D."/>
            <person name="Qin X."/>
            <person name="Deng J."/>
            <person name="Jiang H."/>
            <person name="Liu Y."/>
            <person name="Qu J."/>
            <person name="Song X.-Z."/>
            <person name="Zhang L."/>
            <person name="Thornton R."/>
            <person name="Coyle M."/>
            <person name="Francisco L."/>
            <person name="Jackson L."/>
            <person name="Javaid M."/>
            <person name="Korchina V."/>
            <person name="Kovar C."/>
            <person name="Mata R."/>
            <person name="Mathew T."/>
            <person name="Ngo R."/>
            <person name="Nguyen L."/>
            <person name="Nguyen N."/>
            <person name="Okwuonu G."/>
            <person name="Ongeri F."/>
            <person name="Pham C."/>
            <person name="Simmons D."/>
            <person name="Wilczek-Boney K."/>
            <person name="Hale W."/>
            <person name="Jakkamsetti A."/>
            <person name="Pham P."/>
            <person name="Ruth R."/>
            <person name="San Lucas F."/>
            <person name="Warren J."/>
            <person name="Zhang J."/>
            <person name="Zhao Z."/>
            <person name="Zhou C."/>
            <person name="Zhu D."/>
            <person name="Lee S."/>
            <person name="Bess C."/>
            <person name="Blankenburg K."/>
            <person name="Forbes L."/>
            <person name="Fu Q."/>
            <person name="Gubbala S."/>
            <person name="Hirani K."/>
            <person name="Jayaseelan J.C."/>
            <person name="Lara F."/>
            <person name="Munidasa M."/>
            <person name="Palculict T."/>
            <person name="Patil S."/>
            <person name="Pu L.-L."/>
            <person name="Saada N."/>
            <person name="Tang L."/>
            <person name="Weissenberger G."/>
            <person name="Zhu Y."/>
            <person name="Hemphill L."/>
            <person name="Shang Y."/>
            <person name="Youmans B."/>
            <person name="Ayvaz T."/>
            <person name="Ross M."/>
            <person name="Santibanez J."/>
            <person name="Aqrawi P."/>
            <person name="Gross S."/>
            <person name="Joshi V."/>
            <person name="Fowler G."/>
            <person name="Nazareth L."/>
            <person name="Reid J."/>
            <person name="Worley K."/>
            <person name="Petrosino J."/>
            <person name="Highlander S."/>
            <person name="Gibbs R."/>
        </authorList>
    </citation>
    <scope>NUCLEOTIDE SEQUENCE [LARGE SCALE GENOMIC DNA]</scope>
    <source>
        <strain evidence="4 5">ATCC 33394</strain>
    </source>
</reference>
<organism evidence="4 5">
    <name type="scientific">Kingella denitrificans ATCC 33394</name>
    <dbReference type="NCBI Taxonomy" id="888741"/>
    <lineage>
        <taxon>Bacteria</taxon>
        <taxon>Pseudomonadati</taxon>
        <taxon>Pseudomonadota</taxon>
        <taxon>Betaproteobacteria</taxon>
        <taxon>Neisseriales</taxon>
        <taxon>Neisseriaceae</taxon>
        <taxon>Kingella</taxon>
    </lineage>
</organism>
<dbReference type="Proteomes" id="UP000004088">
    <property type="component" value="Unassembled WGS sequence"/>
</dbReference>
<evidence type="ECO:0000313" key="4">
    <source>
        <dbReference type="EMBL" id="EGC17908.1"/>
    </source>
</evidence>
<dbReference type="InterPro" id="IPR016047">
    <property type="entry name" value="M23ase_b-sheet_dom"/>
</dbReference>
<evidence type="ECO:0000256" key="2">
    <source>
        <dbReference type="SAM" id="MobiDB-lite"/>
    </source>
</evidence>